<dbReference type="PANTHER" id="PTHR43547:SF2">
    <property type="entry name" value="HYBRID SIGNAL TRANSDUCTION HISTIDINE KINASE C"/>
    <property type="match status" value="1"/>
</dbReference>
<reference evidence="9 10" key="1">
    <citation type="submission" date="2011-08" db="EMBL/GenBank/DDBJ databases">
        <title>The Genome Sequence of Johnsonella ignava ATCC 51276.</title>
        <authorList>
            <consortium name="The Broad Institute Genome Sequencing Platform"/>
            <person name="Earl A."/>
            <person name="Ward D."/>
            <person name="Feldgarden M."/>
            <person name="Gevers D."/>
            <person name="Izard J."/>
            <person name="Blanton J.M."/>
            <person name="Baranova O.V."/>
            <person name="Dewhirst F.E."/>
            <person name="Young S.K."/>
            <person name="Zeng Q."/>
            <person name="Gargeya S."/>
            <person name="Fitzgerald M."/>
            <person name="Haas B."/>
            <person name="Abouelleil A."/>
            <person name="Alvarado L."/>
            <person name="Arachchi H.M."/>
            <person name="Berlin A."/>
            <person name="Brown A."/>
            <person name="Chapman S.B."/>
            <person name="Chen Z."/>
            <person name="Dunbar C."/>
            <person name="Freedman E."/>
            <person name="Gearin G."/>
            <person name="Gellesch M."/>
            <person name="Goldberg J."/>
            <person name="Griggs A."/>
            <person name="Gujja S."/>
            <person name="Heiman D."/>
            <person name="Howarth C."/>
            <person name="Larson L."/>
            <person name="Lui A."/>
            <person name="MacDonald P.J.P."/>
            <person name="Montmayeur A."/>
            <person name="Murphy C."/>
            <person name="Neiman D."/>
            <person name="Pearson M."/>
            <person name="Priest M."/>
            <person name="Roberts A."/>
            <person name="Saif S."/>
            <person name="Shea T."/>
            <person name="Shenoy N."/>
            <person name="Sisk P."/>
            <person name="Stolte C."/>
            <person name="Sykes S."/>
            <person name="Wortman J."/>
            <person name="Nusbaum C."/>
            <person name="Birren B."/>
        </authorList>
    </citation>
    <scope>NUCLEOTIDE SEQUENCE [LARGE SCALE GENOMIC DNA]</scope>
    <source>
        <strain evidence="9 10">ATCC 51276</strain>
    </source>
</reference>
<evidence type="ECO:0000313" key="9">
    <source>
        <dbReference type="EMBL" id="EHI56362.1"/>
    </source>
</evidence>
<keyword evidence="7" id="KW-1133">Transmembrane helix</keyword>
<feature type="transmembrane region" description="Helical" evidence="7">
    <location>
        <begin position="6"/>
        <end position="26"/>
    </location>
</feature>
<keyword evidence="6" id="KW-0902">Two-component regulatory system</keyword>
<comment type="catalytic activity">
    <reaction evidence="1">
        <text>ATP + protein L-histidine = ADP + protein N-phospho-L-histidine.</text>
        <dbReference type="EC" id="2.7.13.3"/>
    </reaction>
</comment>
<dbReference type="FunFam" id="1.10.287.130:FF:000001">
    <property type="entry name" value="Two-component sensor histidine kinase"/>
    <property type="match status" value="1"/>
</dbReference>
<keyword evidence="7" id="KW-0812">Transmembrane</keyword>
<keyword evidence="3" id="KW-0597">Phosphoprotein</keyword>
<sequence length="418" mass="47662">MKHIKILIASAVFVLTFLVCTLLFYASNMVMHGYIKNMAEDIILHTIKNDIYYNYTDESYEEAGYSLYPEIFAVDSEYNAIYDDENINYNFYRYNYYTETDKKIVDWCRQNTEKDKILRVLAGSSNYYVYQSVGKLVKKEDFYDAVPPNSSEEGISVIWIVYVDVTSQELIINKVNSVLIFVMLFCTLTAGFLGTIIGRAVEFNQKRQKEFFENASHELKTPLMSIQGYAEGIETGVVNDVPKAAAVIINESTKMAALVDEILSLSRLESGALHIKIQELSLREVIYDCLYALEAEFAKKGIALEEDIKDVFINADLKQFETVVVNILSNALRHADKSVKITADEERLVIYNDGESISDEDIKHVFERFYTGKKGSTGIGMALTKEIIKKHGWHITVKGIADGTQFIIYFNKKLQKGR</sequence>
<name>G5GFT8_9FIRM</name>
<gene>
    <name evidence="9" type="ORF">HMPREF9333_00427</name>
</gene>
<dbReference type="RefSeq" id="WP_005539488.1">
    <property type="nucleotide sequence ID" value="NZ_JH378829.1"/>
</dbReference>
<dbReference type="Gene3D" id="1.10.287.130">
    <property type="match status" value="1"/>
</dbReference>
<dbReference type="SUPFAM" id="SSF55874">
    <property type="entry name" value="ATPase domain of HSP90 chaperone/DNA topoisomerase II/histidine kinase"/>
    <property type="match status" value="1"/>
</dbReference>
<dbReference type="EMBL" id="ACZL01000009">
    <property type="protein sequence ID" value="EHI56362.1"/>
    <property type="molecule type" value="Genomic_DNA"/>
</dbReference>
<dbReference type="CDD" id="cd00082">
    <property type="entry name" value="HisKA"/>
    <property type="match status" value="1"/>
</dbReference>
<dbReference type="EC" id="2.7.13.3" evidence="2"/>
<accession>G5GFT8</accession>
<dbReference type="HOGENOM" id="CLU_000445_89_6_9"/>
<comment type="caution">
    <text evidence="9">The sequence shown here is derived from an EMBL/GenBank/DDBJ whole genome shotgun (WGS) entry which is preliminary data.</text>
</comment>
<evidence type="ECO:0000256" key="1">
    <source>
        <dbReference type="ARBA" id="ARBA00000085"/>
    </source>
</evidence>
<dbReference type="InterPro" id="IPR036890">
    <property type="entry name" value="HATPase_C_sf"/>
</dbReference>
<dbReference type="Gene3D" id="3.30.565.10">
    <property type="entry name" value="Histidine kinase-like ATPase, C-terminal domain"/>
    <property type="match status" value="1"/>
</dbReference>
<dbReference type="SUPFAM" id="SSF47384">
    <property type="entry name" value="Homodimeric domain of signal transducing histidine kinase"/>
    <property type="match status" value="1"/>
</dbReference>
<dbReference type="Pfam" id="PF02518">
    <property type="entry name" value="HATPase_c"/>
    <property type="match status" value="1"/>
</dbReference>
<dbReference type="PROSITE" id="PS50109">
    <property type="entry name" value="HIS_KIN"/>
    <property type="match status" value="1"/>
</dbReference>
<dbReference type="GO" id="GO:0000155">
    <property type="term" value="F:phosphorelay sensor kinase activity"/>
    <property type="evidence" value="ECO:0007669"/>
    <property type="project" value="InterPro"/>
</dbReference>
<evidence type="ECO:0000256" key="5">
    <source>
        <dbReference type="ARBA" id="ARBA00022777"/>
    </source>
</evidence>
<keyword evidence="5" id="KW-0418">Kinase</keyword>
<dbReference type="PANTHER" id="PTHR43547">
    <property type="entry name" value="TWO-COMPONENT HISTIDINE KINASE"/>
    <property type="match status" value="1"/>
</dbReference>
<evidence type="ECO:0000313" key="10">
    <source>
        <dbReference type="Proteomes" id="UP000003011"/>
    </source>
</evidence>
<keyword evidence="7" id="KW-0472">Membrane</keyword>
<dbReference type="AlphaFoldDB" id="G5GFT8"/>
<dbReference type="InterPro" id="IPR003661">
    <property type="entry name" value="HisK_dim/P_dom"/>
</dbReference>
<evidence type="ECO:0000259" key="8">
    <source>
        <dbReference type="PROSITE" id="PS50109"/>
    </source>
</evidence>
<dbReference type="InterPro" id="IPR005467">
    <property type="entry name" value="His_kinase_dom"/>
</dbReference>
<dbReference type="eggNOG" id="COG2205">
    <property type="taxonomic scope" value="Bacteria"/>
</dbReference>
<feature type="domain" description="Histidine kinase" evidence="8">
    <location>
        <begin position="214"/>
        <end position="414"/>
    </location>
</feature>
<protein>
    <recommendedName>
        <fullName evidence="2">histidine kinase</fullName>
        <ecNumber evidence="2">2.7.13.3</ecNumber>
    </recommendedName>
</protein>
<dbReference type="Pfam" id="PF00512">
    <property type="entry name" value="HisKA"/>
    <property type="match status" value="1"/>
</dbReference>
<dbReference type="InterPro" id="IPR036097">
    <property type="entry name" value="HisK_dim/P_sf"/>
</dbReference>
<dbReference type="OrthoDB" id="9780718at2"/>
<dbReference type="SMART" id="SM00387">
    <property type="entry name" value="HATPase_c"/>
    <property type="match status" value="1"/>
</dbReference>
<dbReference type="SMART" id="SM00388">
    <property type="entry name" value="HisKA"/>
    <property type="match status" value="1"/>
</dbReference>
<evidence type="ECO:0000256" key="2">
    <source>
        <dbReference type="ARBA" id="ARBA00012438"/>
    </source>
</evidence>
<evidence type="ECO:0000256" key="7">
    <source>
        <dbReference type="SAM" id="Phobius"/>
    </source>
</evidence>
<keyword evidence="4" id="KW-0808">Transferase</keyword>
<dbReference type="STRING" id="679200.HMPREF9333_00427"/>
<dbReference type="Proteomes" id="UP000003011">
    <property type="component" value="Unassembled WGS sequence"/>
</dbReference>
<keyword evidence="10" id="KW-1185">Reference proteome</keyword>
<proteinExistence type="predicted"/>
<dbReference type="InterPro" id="IPR003594">
    <property type="entry name" value="HATPase_dom"/>
</dbReference>
<feature type="transmembrane region" description="Helical" evidence="7">
    <location>
        <begin position="178"/>
        <end position="201"/>
    </location>
</feature>
<evidence type="ECO:0000256" key="3">
    <source>
        <dbReference type="ARBA" id="ARBA00022553"/>
    </source>
</evidence>
<evidence type="ECO:0000256" key="4">
    <source>
        <dbReference type="ARBA" id="ARBA00022679"/>
    </source>
</evidence>
<organism evidence="9 10">
    <name type="scientific">Johnsonella ignava ATCC 51276</name>
    <dbReference type="NCBI Taxonomy" id="679200"/>
    <lineage>
        <taxon>Bacteria</taxon>
        <taxon>Bacillati</taxon>
        <taxon>Bacillota</taxon>
        <taxon>Clostridia</taxon>
        <taxon>Lachnospirales</taxon>
        <taxon>Lachnospiraceae</taxon>
        <taxon>Johnsonella</taxon>
    </lineage>
</organism>
<evidence type="ECO:0000256" key="6">
    <source>
        <dbReference type="ARBA" id="ARBA00023012"/>
    </source>
</evidence>